<dbReference type="Proteomes" id="UP001272987">
    <property type="component" value="Unassembled WGS sequence"/>
</dbReference>
<dbReference type="AlphaFoldDB" id="A0AAP6BM74"/>
<feature type="compositionally biased region" description="Low complexity" evidence="1">
    <location>
        <begin position="27"/>
        <end position="36"/>
    </location>
</feature>
<evidence type="ECO:0000313" key="2">
    <source>
        <dbReference type="EMBL" id="MDX2967276.1"/>
    </source>
</evidence>
<name>A0AAP6BM74_9ACTN</name>
<keyword evidence="4" id="KW-1185">Reference proteome</keyword>
<feature type="region of interest" description="Disordered" evidence="1">
    <location>
        <begin position="1"/>
        <end position="47"/>
    </location>
</feature>
<dbReference type="Gene3D" id="3.40.50.300">
    <property type="entry name" value="P-loop containing nucleotide triphosphate hydrolases"/>
    <property type="match status" value="1"/>
</dbReference>
<dbReference type="GeneID" id="69813966"/>
<dbReference type="EMBL" id="JARAWC010000092">
    <property type="protein sequence ID" value="MDX2967276.1"/>
    <property type="molecule type" value="Genomic_DNA"/>
</dbReference>
<dbReference type="RefSeq" id="WP_223786516.1">
    <property type="nucleotide sequence ID" value="NZ_JAGJBY010000004.1"/>
</dbReference>
<dbReference type="SUPFAM" id="SSF52540">
    <property type="entry name" value="P-loop containing nucleoside triphosphate hydrolases"/>
    <property type="match status" value="1"/>
</dbReference>
<organism evidence="2 5">
    <name type="scientific">Streptomyces acidiscabies</name>
    <dbReference type="NCBI Taxonomy" id="42234"/>
    <lineage>
        <taxon>Bacteria</taxon>
        <taxon>Bacillati</taxon>
        <taxon>Actinomycetota</taxon>
        <taxon>Actinomycetes</taxon>
        <taxon>Kitasatosporales</taxon>
        <taxon>Streptomycetaceae</taxon>
        <taxon>Streptomyces</taxon>
    </lineage>
</organism>
<reference evidence="2 4" key="1">
    <citation type="journal article" date="2023" name="Microb. Genom.">
        <title>Mesoterricola silvestris gen. nov., sp. nov., Mesoterricola sediminis sp. nov., Geothrix oryzae sp. nov., Geothrix edaphica sp. nov., Geothrix rubra sp. nov., and Geothrix limicola sp. nov., six novel members of Acidobacteriota isolated from soils.</title>
        <authorList>
            <person name="Weisberg A.J."/>
            <person name="Pearce E."/>
            <person name="Kramer C.G."/>
            <person name="Chang J.H."/>
            <person name="Clarke C.R."/>
        </authorList>
    </citation>
    <scope>NUCLEOTIDE SEQUENCE</scope>
    <source>
        <strain evidence="3 4">NB05-1H</strain>
        <strain evidence="2">NRRL_B-16521</strain>
    </source>
</reference>
<comment type="caution">
    <text evidence="2">The sequence shown here is derived from an EMBL/GenBank/DDBJ whole genome shotgun (WGS) entry which is preliminary data.</text>
</comment>
<feature type="region of interest" description="Disordered" evidence="1">
    <location>
        <begin position="367"/>
        <end position="407"/>
    </location>
</feature>
<protein>
    <submittedName>
        <fullName evidence="2">AAA family ATPase</fullName>
    </submittedName>
</protein>
<dbReference type="EMBL" id="JARAWP010000001">
    <property type="protein sequence ID" value="MDX3016756.1"/>
    <property type="molecule type" value="Genomic_DNA"/>
</dbReference>
<gene>
    <name evidence="2" type="ORF">PV399_47420</name>
    <name evidence="3" type="ORF">PV666_02510</name>
</gene>
<proteinExistence type="predicted"/>
<evidence type="ECO:0000313" key="3">
    <source>
        <dbReference type="EMBL" id="MDX3016756.1"/>
    </source>
</evidence>
<sequence>MTTDFDQTMDAYFGPDGDEPPMDWGDADAPPSSATADAREPVPRTWGAQDLRSVLDGSYKPPQPTVGRRNDGVGLFYPGRMNSVASESEAGKTWFALIACLQEINGGNHVLYLDFEDDAGGVVGRLLCLGANPADVLERFHYVRPENSPSDIDLIDLGTVLDHEPTLAIVDGVTEGMSLFGLELKDNTDIAKFGRMLLRPLQNSGAAVVTLDHVVKSSENRGRYSIGGVHKLNGLNGVMYMLENRRPFGIGVTGKSTIRVAKDRPGQIRKNGLSHSSGMHWYADLVVKSETQEYAEAHLYAPVQRDEEDREASEEQQRINALKRRVLDALTGARDPLTGKGIEDRVQGRAGDIRKAVAALVDEGRVNTASGPRGAILHSLPASGTEAGNTASGGSPPTSSHPPDEVD</sequence>
<dbReference type="Proteomes" id="UP001282288">
    <property type="component" value="Unassembled WGS sequence"/>
</dbReference>
<evidence type="ECO:0000256" key="1">
    <source>
        <dbReference type="SAM" id="MobiDB-lite"/>
    </source>
</evidence>
<evidence type="ECO:0000313" key="4">
    <source>
        <dbReference type="Proteomes" id="UP001272987"/>
    </source>
</evidence>
<evidence type="ECO:0000313" key="5">
    <source>
        <dbReference type="Proteomes" id="UP001282288"/>
    </source>
</evidence>
<accession>A0AAP6BM74</accession>
<dbReference type="InterPro" id="IPR027417">
    <property type="entry name" value="P-loop_NTPase"/>
</dbReference>